<gene>
    <name evidence="6" type="ORF">MCYG_08686</name>
</gene>
<comment type="catalytic activity">
    <reaction evidence="1">
        <text>(4aS,6R)-4a-hydroxy-L-erythro-5,6,7,8-tetrahydrobiopterin = (6R)-L-erythro-6,7-dihydrobiopterin + H2O</text>
        <dbReference type="Rhea" id="RHEA:11920"/>
        <dbReference type="ChEBI" id="CHEBI:15377"/>
        <dbReference type="ChEBI" id="CHEBI:15642"/>
        <dbReference type="ChEBI" id="CHEBI:43120"/>
        <dbReference type="EC" id="4.2.1.96"/>
    </reaction>
</comment>
<dbReference type="VEuPathDB" id="FungiDB:MCYG_08686"/>
<evidence type="ECO:0000256" key="2">
    <source>
        <dbReference type="ARBA" id="ARBA00006472"/>
    </source>
</evidence>
<dbReference type="HOGENOM" id="CLU_081974_1_1_1"/>
<keyword evidence="7" id="KW-1185">Reference proteome</keyword>
<dbReference type="AlphaFoldDB" id="C5G164"/>
<dbReference type="OrthoDB" id="277398at2759"/>
<sequence>MMITAARLYPARALFARPTRISSCLFSTATTPVVSQGVSESRLTDELNQLLQAGWTLDETRCGIEKVYYFKTYTKCQDFFNTVAIRSKAKNHHSVMTIKTGSVHVHWTTHHPRGLSLQDTIMARYCDEQSSSIGTVEQNQSKKCHPTPA</sequence>
<proteinExistence type="inferred from homology"/>
<dbReference type="Pfam" id="PF01329">
    <property type="entry name" value="Pterin_4a"/>
    <property type="match status" value="1"/>
</dbReference>
<dbReference type="InterPro" id="IPR036428">
    <property type="entry name" value="PCD_sf"/>
</dbReference>
<name>C5G164_ARTOC</name>
<dbReference type="InterPro" id="IPR001533">
    <property type="entry name" value="Pterin_deHydtase"/>
</dbReference>
<evidence type="ECO:0000256" key="4">
    <source>
        <dbReference type="ARBA" id="ARBA00023239"/>
    </source>
</evidence>
<evidence type="ECO:0000313" key="6">
    <source>
        <dbReference type="EMBL" id="EEQ35867.1"/>
    </source>
</evidence>
<evidence type="ECO:0000256" key="5">
    <source>
        <dbReference type="ARBA" id="ARBA00030497"/>
    </source>
</evidence>
<accession>C5G164</accession>
<evidence type="ECO:0000256" key="3">
    <source>
        <dbReference type="ARBA" id="ARBA00013252"/>
    </source>
</evidence>
<dbReference type="GO" id="GO:0008124">
    <property type="term" value="F:4-alpha-hydroxytetrahydrobiopterin dehydratase activity"/>
    <property type="evidence" value="ECO:0007669"/>
    <property type="project" value="UniProtKB-EC"/>
</dbReference>
<evidence type="ECO:0000313" key="7">
    <source>
        <dbReference type="Proteomes" id="UP000002035"/>
    </source>
</evidence>
<dbReference type="eggNOG" id="KOG4073">
    <property type="taxonomic scope" value="Eukaryota"/>
</dbReference>
<dbReference type="GO" id="GO:0006729">
    <property type="term" value="P:tetrahydrobiopterin biosynthetic process"/>
    <property type="evidence" value="ECO:0007669"/>
    <property type="project" value="InterPro"/>
</dbReference>
<dbReference type="GeneID" id="9224075"/>
<comment type="similarity">
    <text evidence="2">Belongs to the pterin-4-alpha-carbinolamine dehydratase family.</text>
</comment>
<dbReference type="EC" id="4.2.1.96" evidence="3"/>
<organism evidence="6 7">
    <name type="scientific">Arthroderma otae (strain ATCC MYA-4605 / CBS 113480)</name>
    <name type="common">Microsporum canis</name>
    <dbReference type="NCBI Taxonomy" id="554155"/>
    <lineage>
        <taxon>Eukaryota</taxon>
        <taxon>Fungi</taxon>
        <taxon>Dikarya</taxon>
        <taxon>Ascomycota</taxon>
        <taxon>Pezizomycotina</taxon>
        <taxon>Eurotiomycetes</taxon>
        <taxon>Eurotiomycetidae</taxon>
        <taxon>Onygenales</taxon>
        <taxon>Arthrodermataceae</taxon>
        <taxon>Microsporum</taxon>
    </lineage>
</organism>
<reference evidence="7" key="1">
    <citation type="journal article" date="2012" name="MBio">
        <title>Comparative genome analysis of Trichophyton rubrum and related dermatophytes reveals candidate genes involved in infection.</title>
        <authorList>
            <person name="Martinez D.A."/>
            <person name="Oliver B.G."/>
            <person name="Graeser Y."/>
            <person name="Goldberg J.M."/>
            <person name="Li W."/>
            <person name="Martinez-Rossi N.M."/>
            <person name="Monod M."/>
            <person name="Shelest E."/>
            <person name="Barton R.C."/>
            <person name="Birch E."/>
            <person name="Brakhage A.A."/>
            <person name="Chen Z."/>
            <person name="Gurr S.J."/>
            <person name="Heiman D."/>
            <person name="Heitman J."/>
            <person name="Kosti I."/>
            <person name="Rossi A."/>
            <person name="Saif S."/>
            <person name="Samalova M."/>
            <person name="Saunders C.W."/>
            <person name="Shea T."/>
            <person name="Summerbell R.C."/>
            <person name="Xu J."/>
            <person name="Young S."/>
            <person name="Zeng Q."/>
            <person name="Birren B.W."/>
            <person name="Cuomo C.A."/>
            <person name="White T.C."/>
        </authorList>
    </citation>
    <scope>NUCLEOTIDE SEQUENCE [LARGE SCALE GENOMIC DNA]</scope>
    <source>
        <strain evidence="7">ATCC MYA-4605 / CBS 113480</strain>
    </source>
</reference>
<dbReference type="Proteomes" id="UP000002035">
    <property type="component" value="Unassembled WGS sequence"/>
</dbReference>
<evidence type="ECO:0000256" key="1">
    <source>
        <dbReference type="ARBA" id="ARBA00001554"/>
    </source>
</evidence>
<dbReference type="STRING" id="554155.C5G164"/>
<dbReference type="PANTHER" id="PTHR12599:SF0">
    <property type="entry name" value="PTERIN-4-ALPHA-CARBINOLAMINE DEHYDRATASE"/>
    <property type="match status" value="1"/>
</dbReference>
<keyword evidence="4" id="KW-0456">Lyase</keyword>
<dbReference type="EMBL" id="DS995709">
    <property type="protein sequence ID" value="EEQ35867.1"/>
    <property type="molecule type" value="Genomic_DNA"/>
</dbReference>
<dbReference type="CDD" id="cd00488">
    <property type="entry name" value="PCD_DCoH"/>
    <property type="match status" value="1"/>
</dbReference>
<dbReference type="Gene3D" id="3.30.1360.20">
    <property type="entry name" value="Transcriptional coactivator/pterin dehydratase"/>
    <property type="match status" value="1"/>
</dbReference>
<dbReference type="PANTHER" id="PTHR12599">
    <property type="entry name" value="PTERIN-4-ALPHA-CARBINOLAMINE DEHYDRATASE"/>
    <property type="match status" value="1"/>
</dbReference>
<dbReference type="SUPFAM" id="SSF55248">
    <property type="entry name" value="PCD-like"/>
    <property type="match status" value="1"/>
</dbReference>
<dbReference type="OMA" id="VHWTTHR"/>
<protein>
    <recommendedName>
        <fullName evidence="3">4a-hydroxytetrahydrobiopterin dehydratase</fullName>
        <ecNumber evidence="3">4.2.1.96</ecNumber>
    </recommendedName>
    <alternativeName>
        <fullName evidence="5">4-alpha-hydroxy-tetrahydropterin dehydratase</fullName>
    </alternativeName>
</protein>
<dbReference type="RefSeq" id="XP_002842855.1">
    <property type="nucleotide sequence ID" value="XM_002842809.1"/>
</dbReference>